<dbReference type="InterPro" id="IPR016187">
    <property type="entry name" value="CTDL_fold"/>
</dbReference>
<dbReference type="PROSITE" id="PS50041">
    <property type="entry name" value="C_TYPE_LECTIN_2"/>
    <property type="match status" value="1"/>
</dbReference>
<dbReference type="PANTHER" id="PTHR45784:SF3">
    <property type="entry name" value="C-TYPE LECTIN DOMAIN FAMILY 4 MEMBER K-LIKE-RELATED"/>
    <property type="match status" value="1"/>
</dbReference>
<feature type="domain" description="C-type lectin" evidence="1">
    <location>
        <begin position="35"/>
        <end position="143"/>
    </location>
</feature>
<reference evidence="2" key="3">
    <citation type="submission" date="2025-09" db="UniProtKB">
        <authorList>
            <consortium name="Ensembl"/>
        </authorList>
    </citation>
    <scope>IDENTIFICATION</scope>
</reference>
<dbReference type="InterPro" id="IPR016186">
    <property type="entry name" value="C-type_lectin-like/link_sf"/>
</dbReference>
<evidence type="ECO:0000313" key="2">
    <source>
        <dbReference type="Ensembl" id="ENSSAUP00010069560.1"/>
    </source>
</evidence>
<dbReference type="Pfam" id="PF00059">
    <property type="entry name" value="Lectin_C"/>
    <property type="match status" value="1"/>
</dbReference>
<evidence type="ECO:0000259" key="1">
    <source>
        <dbReference type="PROSITE" id="PS50041"/>
    </source>
</evidence>
<proteinExistence type="predicted"/>
<keyword evidence="3" id="KW-1185">Reference proteome</keyword>
<dbReference type="InParanoid" id="A0A671Z3N5"/>
<dbReference type="Gene3D" id="3.10.100.10">
    <property type="entry name" value="Mannose-Binding Protein A, subunit A"/>
    <property type="match status" value="1"/>
</dbReference>
<dbReference type="OMA" id="WIHESCV"/>
<dbReference type="SUPFAM" id="SSF56436">
    <property type="entry name" value="C-type lectin-like"/>
    <property type="match status" value="1"/>
</dbReference>
<dbReference type="InterPro" id="IPR001304">
    <property type="entry name" value="C-type_lectin-like"/>
</dbReference>
<reference evidence="2" key="1">
    <citation type="submission" date="2021-04" db="EMBL/GenBank/DDBJ databases">
        <authorList>
            <consortium name="Wellcome Sanger Institute Data Sharing"/>
        </authorList>
    </citation>
    <scope>NUCLEOTIDE SEQUENCE [LARGE SCALE GENOMIC DNA]</scope>
</reference>
<organism evidence="2 3">
    <name type="scientific">Sparus aurata</name>
    <name type="common">Gilthead sea bream</name>
    <dbReference type="NCBI Taxonomy" id="8175"/>
    <lineage>
        <taxon>Eukaryota</taxon>
        <taxon>Metazoa</taxon>
        <taxon>Chordata</taxon>
        <taxon>Craniata</taxon>
        <taxon>Vertebrata</taxon>
        <taxon>Euteleostomi</taxon>
        <taxon>Actinopterygii</taxon>
        <taxon>Neopterygii</taxon>
        <taxon>Teleostei</taxon>
        <taxon>Neoteleostei</taxon>
        <taxon>Acanthomorphata</taxon>
        <taxon>Eupercaria</taxon>
        <taxon>Spariformes</taxon>
        <taxon>Sparidae</taxon>
        <taxon>Sparus</taxon>
    </lineage>
</organism>
<dbReference type="SMART" id="SM00034">
    <property type="entry name" value="CLECT"/>
    <property type="match status" value="1"/>
</dbReference>
<evidence type="ECO:0000313" key="3">
    <source>
        <dbReference type="Proteomes" id="UP000472265"/>
    </source>
</evidence>
<accession>A0A671Z3N5</accession>
<protein>
    <recommendedName>
        <fullName evidence="1">C-type lectin domain-containing protein</fullName>
    </recommendedName>
</protein>
<dbReference type="GeneTree" id="ENSGT01100000263473"/>
<sequence length="156" mass="18698">QCVFVLVFFTTLFVMSYVFREYRWHIFSSCLLHQYHYVADPMNWTEAQTYCRETYTDLATIESAEEMNQLINKVSPSGLNSEVWIGLYKYIGWRWSDNYTVPGADYRNWRSGSPGDYLCGMCDTSNNQWWGWDCSTRWPFVCNNGKYRERTYFFLC</sequence>
<dbReference type="Ensembl" id="ENSSAUT00010072796.1">
    <property type="protein sequence ID" value="ENSSAUP00010069560.1"/>
    <property type="gene ID" value="ENSSAUG00010027533.1"/>
</dbReference>
<dbReference type="PANTHER" id="PTHR45784">
    <property type="entry name" value="C-TYPE LECTIN DOMAIN FAMILY 20 MEMBER A-RELATED"/>
    <property type="match status" value="1"/>
</dbReference>
<name>A0A671Z3N5_SPAAU</name>
<dbReference type="Proteomes" id="UP000472265">
    <property type="component" value="Chromosome 11"/>
</dbReference>
<dbReference type="AlphaFoldDB" id="A0A671Z3N5"/>
<reference evidence="2" key="2">
    <citation type="submission" date="2025-08" db="UniProtKB">
        <authorList>
            <consortium name="Ensembl"/>
        </authorList>
    </citation>
    <scope>IDENTIFICATION</scope>
</reference>